<dbReference type="EMBL" id="QGKS01000437">
    <property type="protein sequence ID" value="PWR08290.1"/>
    <property type="molecule type" value="Genomic_DNA"/>
</dbReference>
<evidence type="ECO:0000313" key="2">
    <source>
        <dbReference type="Proteomes" id="UP000246050"/>
    </source>
</evidence>
<organism evidence="1 2">
    <name type="scientific">Micromonospora sicca</name>
    <dbReference type="NCBI Taxonomy" id="2202420"/>
    <lineage>
        <taxon>Bacteria</taxon>
        <taxon>Bacillati</taxon>
        <taxon>Actinomycetota</taxon>
        <taxon>Actinomycetes</taxon>
        <taxon>Micromonosporales</taxon>
        <taxon>Micromonosporaceae</taxon>
        <taxon>Micromonospora</taxon>
    </lineage>
</organism>
<protein>
    <submittedName>
        <fullName evidence="1">Uncharacterized protein</fullName>
    </submittedName>
</protein>
<accession>A0A317D269</accession>
<gene>
    <name evidence="1" type="ORF">DKT69_33085</name>
</gene>
<evidence type="ECO:0000313" key="1">
    <source>
        <dbReference type="EMBL" id="PWR08290.1"/>
    </source>
</evidence>
<dbReference type="AlphaFoldDB" id="A0A317D269"/>
<reference evidence="1 2" key="1">
    <citation type="submission" date="2018-05" db="EMBL/GenBank/DDBJ databases">
        <title>Micromonosporas from Atacama Desert.</title>
        <authorList>
            <person name="Carro L."/>
            <person name="Golinska P."/>
            <person name="Klenk H.-P."/>
            <person name="Goodfellow M."/>
        </authorList>
    </citation>
    <scope>NUCLEOTIDE SEQUENCE [LARGE SCALE GENOMIC DNA]</scope>
    <source>
        <strain evidence="1 2">4G51</strain>
    </source>
</reference>
<dbReference type="Proteomes" id="UP000246050">
    <property type="component" value="Unassembled WGS sequence"/>
</dbReference>
<sequence length="65" mass="7566">MRESHRWLILDGIRSGGEVVVATELMRVRTEDGDEVLFEIDRHEELHRRSGRGVRQDRRGRAPDG</sequence>
<proteinExistence type="predicted"/>
<name>A0A317D269_9ACTN</name>
<comment type="caution">
    <text evidence="1">The sequence shown here is derived from an EMBL/GenBank/DDBJ whole genome shotgun (WGS) entry which is preliminary data.</text>
</comment>